<reference evidence="3" key="1">
    <citation type="submission" date="2019-08" db="EMBL/GenBank/DDBJ databases">
        <authorList>
            <person name="Kucharzyk K."/>
            <person name="Murdoch R.W."/>
            <person name="Higgins S."/>
            <person name="Loffler F."/>
        </authorList>
    </citation>
    <scope>NUCLEOTIDE SEQUENCE</scope>
</reference>
<accession>A0A645G9U4</accession>
<dbReference type="InterPro" id="IPR005080">
    <property type="entry name" value="Peptidase_A25"/>
</dbReference>
<keyword evidence="2 3" id="KW-0378">Hydrolase</keyword>
<dbReference type="InterPro" id="IPR023430">
    <property type="entry name" value="Pept_HybD-like_dom_sf"/>
</dbReference>
<keyword evidence="1 3" id="KW-0645">Protease</keyword>
<protein>
    <submittedName>
        <fullName evidence="3">Germination protease</fullName>
        <ecNumber evidence="3">3.4.24.78</ecNumber>
    </submittedName>
</protein>
<dbReference type="AlphaFoldDB" id="A0A645G9U4"/>
<dbReference type="GO" id="GO:0006508">
    <property type="term" value="P:proteolysis"/>
    <property type="evidence" value="ECO:0007669"/>
    <property type="project" value="UniProtKB-KW"/>
</dbReference>
<comment type="caution">
    <text evidence="3">The sequence shown here is derived from an EMBL/GenBank/DDBJ whole genome shotgun (WGS) entry which is preliminary data.</text>
</comment>
<dbReference type="EC" id="3.4.24.78" evidence="3"/>
<evidence type="ECO:0000256" key="2">
    <source>
        <dbReference type="ARBA" id="ARBA00022801"/>
    </source>
</evidence>
<evidence type="ECO:0000313" key="3">
    <source>
        <dbReference type="EMBL" id="MPN23668.1"/>
    </source>
</evidence>
<dbReference type="NCBIfam" id="TIGR01441">
    <property type="entry name" value="GPR"/>
    <property type="match status" value="1"/>
</dbReference>
<proteinExistence type="predicted"/>
<organism evidence="3">
    <name type="scientific">bioreactor metagenome</name>
    <dbReference type="NCBI Taxonomy" id="1076179"/>
    <lineage>
        <taxon>unclassified sequences</taxon>
        <taxon>metagenomes</taxon>
        <taxon>ecological metagenomes</taxon>
    </lineage>
</organism>
<sequence>MSAVCTGVLGTTGLESSELIRAAAESVKPAMVIAVDALVARSFTRLCKSVQLSDSGIVPGSGVGNHRGALTRESLGVPVIVVGVPTVIDAATMAADLLKDSGAGSCEPKELKDDGGLIVTTRDIDSEVKLFGRMLGYAISLALQPGLTQADLTALLA</sequence>
<dbReference type="EMBL" id="VSSQ01072249">
    <property type="protein sequence ID" value="MPN23668.1"/>
    <property type="molecule type" value="Genomic_DNA"/>
</dbReference>
<dbReference type="SUPFAM" id="SSF53163">
    <property type="entry name" value="HybD-like"/>
    <property type="match status" value="1"/>
</dbReference>
<dbReference type="GO" id="GO:0008233">
    <property type="term" value="F:peptidase activity"/>
    <property type="evidence" value="ECO:0007669"/>
    <property type="project" value="UniProtKB-KW"/>
</dbReference>
<name>A0A645G9U4_9ZZZZ</name>
<gene>
    <name evidence="3" type="primary">gpr_31</name>
    <name evidence="3" type="ORF">SDC9_171061</name>
</gene>
<dbReference type="Gene3D" id="3.40.50.1450">
    <property type="entry name" value="HybD-like"/>
    <property type="match status" value="1"/>
</dbReference>
<dbReference type="Pfam" id="PF03418">
    <property type="entry name" value="Peptidase_A25"/>
    <property type="match status" value="1"/>
</dbReference>
<dbReference type="GO" id="GO:0009847">
    <property type="term" value="P:spore germination"/>
    <property type="evidence" value="ECO:0007669"/>
    <property type="project" value="InterPro"/>
</dbReference>
<evidence type="ECO:0000256" key="1">
    <source>
        <dbReference type="ARBA" id="ARBA00022670"/>
    </source>
</evidence>